<proteinExistence type="predicted"/>
<dbReference type="InParanoid" id="E4Y2L2"/>
<accession>E4Y2L2</accession>
<protein>
    <submittedName>
        <fullName evidence="1">Uncharacterized protein</fullName>
    </submittedName>
</protein>
<dbReference type="AlphaFoldDB" id="E4Y2L2"/>
<dbReference type="EMBL" id="FN653882">
    <property type="protein sequence ID" value="CBY16102.1"/>
    <property type="molecule type" value="Genomic_DNA"/>
</dbReference>
<dbReference type="EMBL" id="FN655520">
    <property type="protein sequence ID" value="CBY39396.1"/>
    <property type="molecule type" value="Genomic_DNA"/>
</dbReference>
<dbReference type="Proteomes" id="UP000001307">
    <property type="component" value="Unassembled WGS sequence"/>
</dbReference>
<gene>
    <name evidence="1" type="ORF">GSOID_T00016414001</name>
    <name evidence="2" type="ORF">GSOID_T00019961001</name>
</gene>
<name>E4Y2L2_OIKDI</name>
<evidence type="ECO:0000313" key="2">
    <source>
        <dbReference type="EMBL" id="CBY39396.1"/>
    </source>
</evidence>
<organism evidence="1">
    <name type="scientific">Oikopleura dioica</name>
    <name type="common">Tunicate</name>
    <dbReference type="NCBI Taxonomy" id="34765"/>
    <lineage>
        <taxon>Eukaryota</taxon>
        <taxon>Metazoa</taxon>
        <taxon>Chordata</taxon>
        <taxon>Tunicata</taxon>
        <taxon>Appendicularia</taxon>
        <taxon>Copelata</taxon>
        <taxon>Oikopleuridae</taxon>
        <taxon>Oikopleura</taxon>
    </lineage>
</organism>
<keyword evidence="3" id="KW-1185">Reference proteome</keyword>
<evidence type="ECO:0000313" key="3">
    <source>
        <dbReference type="Proteomes" id="UP000001307"/>
    </source>
</evidence>
<dbReference type="Proteomes" id="UP000011014">
    <property type="component" value="Unassembled WGS sequence"/>
</dbReference>
<evidence type="ECO:0000313" key="1">
    <source>
        <dbReference type="EMBL" id="CBY16102.1"/>
    </source>
</evidence>
<sequence length="85" mass="10013">MAESLSKKRKHVIEKKLEIKKGEFYELDDIIELERVFGQMSDYSRDPKRNRLTSLSALEYHQFATGARFKNVAKMYLDDPFPAKD</sequence>
<reference evidence="1" key="1">
    <citation type="journal article" date="2010" name="Science">
        <title>Plasticity of animal genome architecture unmasked by rapid evolution of a pelagic tunicate.</title>
        <authorList>
            <person name="Denoeud F."/>
            <person name="Henriet S."/>
            <person name="Mungpakdee S."/>
            <person name="Aury J.M."/>
            <person name="Da Silva C."/>
            <person name="Brinkmann H."/>
            <person name="Mikhaleva J."/>
            <person name="Olsen L.C."/>
            <person name="Jubin C."/>
            <person name="Canestro C."/>
            <person name="Bouquet J.M."/>
            <person name="Danks G."/>
            <person name="Poulain J."/>
            <person name="Campsteijn C."/>
            <person name="Adamski M."/>
            <person name="Cross I."/>
            <person name="Yadetie F."/>
            <person name="Muffato M."/>
            <person name="Louis A."/>
            <person name="Butcher S."/>
            <person name="Tsagkogeorga G."/>
            <person name="Konrad A."/>
            <person name="Singh S."/>
            <person name="Jensen M.F."/>
            <person name="Cong E.H."/>
            <person name="Eikeseth-Otteraa H."/>
            <person name="Noel B."/>
            <person name="Anthouard V."/>
            <person name="Porcel B.M."/>
            <person name="Kachouri-Lafond R."/>
            <person name="Nishino A."/>
            <person name="Ugolini M."/>
            <person name="Chourrout P."/>
            <person name="Nishida H."/>
            <person name="Aasland R."/>
            <person name="Huzurbazar S."/>
            <person name="Westhof E."/>
            <person name="Delsuc F."/>
            <person name="Lehrach H."/>
            <person name="Reinhardt R."/>
            <person name="Weissenbach J."/>
            <person name="Roy S.W."/>
            <person name="Artiguenave F."/>
            <person name="Postlethwait J.H."/>
            <person name="Manak J.R."/>
            <person name="Thompson E.M."/>
            <person name="Jaillon O."/>
            <person name="Du Pasquier L."/>
            <person name="Boudinot P."/>
            <person name="Liberles D.A."/>
            <person name="Volff J.N."/>
            <person name="Philippe H."/>
            <person name="Lenhard B."/>
            <person name="Roest Crollius H."/>
            <person name="Wincker P."/>
            <person name="Chourrout D."/>
        </authorList>
    </citation>
    <scope>NUCLEOTIDE SEQUENCE [LARGE SCALE GENOMIC DNA]</scope>
</reference>